<gene>
    <name evidence="2" type="ORF">A3B30_02025</name>
</gene>
<proteinExistence type="predicted"/>
<name>A0A1G2BV56_9BACT</name>
<comment type="caution">
    <text evidence="2">The sequence shown here is derived from an EMBL/GenBank/DDBJ whole genome shotgun (WGS) entry which is preliminary data.</text>
</comment>
<evidence type="ECO:0000256" key="1">
    <source>
        <dbReference type="SAM" id="Phobius"/>
    </source>
</evidence>
<dbReference type="Proteomes" id="UP000178248">
    <property type="component" value="Unassembled WGS sequence"/>
</dbReference>
<dbReference type="EMBL" id="MHKM01000003">
    <property type="protein sequence ID" value="OGY92097.1"/>
    <property type="molecule type" value="Genomic_DNA"/>
</dbReference>
<keyword evidence="1" id="KW-1133">Transmembrane helix</keyword>
<reference evidence="2 3" key="1">
    <citation type="journal article" date="2016" name="Nat. Commun.">
        <title>Thousands of microbial genomes shed light on interconnected biogeochemical processes in an aquifer system.</title>
        <authorList>
            <person name="Anantharaman K."/>
            <person name="Brown C.T."/>
            <person name="Hug L.A."/>
            <person name="Sharon I."/>
            <person name="Castelle C.J."/>
            <person name="Probst A.J."/>
            <person name="Thomas B.C."/>
            <person name="Singh A."/>
            <person name="Wilkins M.J."/>
            <person name="Karaoz U."/>
            <person name="Brodie E.L."/>
            <person name="Williams K.H."/>
            <person name="Hubbard S.S."/>
            <person name="Banfield J.F."/>
        </authorList>
    </citation>
    <scope>NUCLEOTIDE SEQUENCE [LARGE SCALE GENOMIC DNA]</scope>
</reference>
<sequence length="170" mass="19614">MLSKSRQWIKILLASVVWVGLLSSLTLFLIINLYFDPSIYSYGYYYYTDAERHAAEFLRENTAQNANVLVSDAKTAFSISAQVPRAVFRGHDHQTPNALLRQQQLDWFLADQNTVSAFSRKQKFLQEQDISIIIINSSRLFESPRWIPNAPFLQEVYRSGELTVYRVVAS</sequence>
<organism evidence="2 3">
    <name type="scientific">Candidatus Komeilibacteria bacterium RIFCSPLOWO2_01_FULL_52_15</name>
    <dbReference type="NCBI Taxonomy" id="1798551"/>
    <lineage>
        <taxon>Bacteria</taxon>
        <taxon>Candidatus Komeiliibacteriota</taxon>
    </lineage>
</organism>
<dbReference type="AlphaFoldDB" id="A0A1G2BV56"/>
<protein>
    <submittedName>
        <fullName evidence="2">Uncharacterized protein</fullName>
    </submittedName>
</protein>
<keyword evidence="1" id="KW-0472">Membrane</keyword>
<feature type="transmembrane region" description="Helical" evidence="1">
    <location>
        <begin position="12"/>
        <end position="35"/>
    </location>
</feature>
<keyword evidence="1" id="KW-0812">Transmembrane</keyword>
<evidence type="ECO:0000313" key="2">
    <source>
        <dbReference type="EMBL" id="OGY92097.1"/>
    </source>
</evidence>
<accession>A0A1G2BV56</accession>
<evidence type="ECO:0000313" key="3">
    <source>
        <dbReference type="Proteomes" id="UP000178248"/>
    </source>
</evidence>